<dbReference type="PANTHER" id="PTHR40547">
    <property type="entry name" value="SLL0298 PROTEIN"/>
    <property type="match status" value="1"/>
</dbReference>
<feature type="transmembrane region" description="Helical" evidence="1">
    <location>
        <begin position="85"/>
        <end position="105"/>
    </location>
</feature>
<evidence type="ECO:0000259" key="2">
    <source>
        <dbReference type="Pfam" id="PF09835"/>
    </source>
</evidence>
<keyword evidence="1" id="KW-0812">Transmembrane</keyword>
<gene>
    <name evidence="3" type="ORF">IQ235_17510</name>
</gene>
<dbReference type="InterPro" id="IPR018639">
    <property type="entry name" value="DUF2062"/>
</dbReference>
<feature type="transmembrane region" description="Helical" evidence="1">
    <location>
        <begin position="54"/>
        <end position="78"/>
    </location>
</feature>
<comment type="caution">
    <text evidence="3">The sequence shown here is derived from an EMBL/GenBank/DDBJ whole genome shotgun (WGS) entry which is preliminary data.</text>
</comment>
<sequence length="205" mass="22912">MKQRSSLPQQPSPNPRAIAPRFRSSYKKLLRCGRYWYCRLTRTKASTEYLARGLAVGVFAGFFPLFGAQTAIGVLLAIPLRGHKLTAALGTWVSNPLTYIPIFWFNFRVGNELLGAKVSFTPESLQSLEALLELKEEFIATLLVGCLVCGLVGSVFSYLIAAGFIRFWRNRRTHKEDRRCRLDVSAIEPTTATVNSHPSNSIDLS</sequence>
<feature type="domain" description="DUF2062" evidence="2">
    <location>
        <begin position="31"/>
        <end position="173"/>
    </location>
</feature>
<evidence type="ECO:0000313" key="4">
    <source>
        <dbReference type="Proteomes" id="UP000621799"/>
    </source>
</evidence>
<dbReference type="AlphaFoldDB" id="A0A928VZP2"/>
<keyword evidence="4" id="KW-1185">Reference proteome</keyword>
<evidence type="ECO:0000256" key="1">
    <source>
        <dbReference type="SAM" id="Phobius"/>
    </source>
</evidence>
<keyword evidence="1" id="KW-0472">Membrane</keyword>
<dbReference type="Pfam" id="PF09835">
    <property type="entry name" value="DUF2062"/>
    <property type="match status" value="1"/>
</dbReference>
<accession>A0A928VZP2</accession>
<organism evidence="3 4">
    <name type="scientific">Zarconia navalis LEGE 11467</name>
    <dbReference type="NCBI Taxonomy" id="1828826"/>
    <lineage>
        <taxon>Bacteria</taxon>
        <taxon>Bacillati</taxon>
        <taxon>Cyanobacteriota</taxon>
        <taxon>Cyanophyceae</taxon>
        <taxon>Oscillatoriophycideae</taxon>
        <taxon>Oscillatoriales</taxon>
        <taxon>Oscillatoriales incertae sedis</taxon>
        <taxon>Zarconia</taxon>
        <taxon>Zarconia navalis</taxon>
    </lineage>
</organism>
<dbReference type="EMBL" id="JADEXN010000385">
    <property type="protein sequence ID" value="MBE9042569.1"/>
    <property type="molecule type" value="Genomic_DNA"/>
</dbReference>
<dbReference type="PANTHER" id="PTHR40547:SF1">
    <property type="entry name" value="SLL0298 PROTEIN"/>
    <property type="match status" value="1"/>
</dbReference>
<dbReference type="Proteomes" id="UP000621799">
    <property type="component" value="Unassembled WGS sequence"/>
</dbReference>
<reference evidence="3" key="1">
    <citation type="submission" date="2020-10" db="EMBL/GenBank/DDBJ databases">
        <authorList>
            <person name="Castelo-Branco R."/>
            <person name="Eusebio N."/>
            <person name="Adriana R."/>
            <person name="Vieira A."/>
            <person name="Brugerolle De Fraissinette N."/>
            <person name="Rezende De Castro R."/>
            <person name="Schneider M.P."/>
            <person name="Vasconcelos V."/>
            <person name="Leao P.N."/>
        </authorList>
    </citation>
    <scope>NUCLEOTIDE SEQUENCE</scope>
    <source>
        <strain evidence="3">LEGE 11467</strain>
    </source>
</reference>
<evidence type="ECO:0000313" key="3">
    <source>
        <dbReference type="EMBL" id="MBE9042569.1"/>
    </source>
</evidence>
<protein>
    <submittedName>
        <fullName evidence="3">DUF2062 domain-containing protein</fullName>
    </submittedName>
</protein>
<keyword evidence="1" id="KW-1133">Transmembrane helix</keyword>
<feature type="transmembrane region" description="Helical" evidence="1">
    <location>
        <begin position="138"/>
        <end position="165"/>
    </location>
</feature>
<proteinExistence type="predicted"/>
<name>A0A928VZP2_9CYAN</name>